<dbReference type="SUPFAM" id="SSF109604">
    <property type="entry name" value="HD-domain/PDEase-like"/>
    <property type="match status" value="1"/>
</dbReference>
<dbReference type="GO" id="GO:0004386">
    <property type="term" value="F:helicase activity"/>
    <property type="evidence" value="ECO:0007669"/>
    <property type="project" value="UniProtKB-KW"/>
</dbReference>
<dbReference type="NCBIfam" id="NF041494">
    <property type="entry name" value="MobH"/>
    <property type="match status" value="1"/>
</dbReference>
<feature type="compositionally biased region" description="Basic and acidic residues" evidence="1">
    <location>
        <begin position="424"/>
        <end position="453"/>
    </location>
</feature>
<keyword evidence="3" id="KW-0347">Helicase</keyword>
<dbReference type="RefSeq" id="WP_055424255.1">
    <property type="nucleotide sequence ID" value="NZ_CYHH01000017.1"/>
</dbReference>
<dbReference type="Gene3D" id="1.10.3210.40">
    <property type="match status" value="1"/>
</dbReference>
<feature type="compositionally biased region" description="Low complexity" evidence="1">
    <location>
        <begin position="641"/>
        <end position="651"/>
    </location>
</feature>
<organism evidence="3 4">
    <name type="scientific">Tepidiphilus thermophilus</name>
    <dbReference type="NCBI Taxonomy" id="876478"/>
    <lineage>
        <taxon>Bacteria</taxon>
        <taxon>Pseudomonadati</taxon>
        <taxon>Pseudomonadota</taxon>
        <taxon>Hydrogenophilia</taxon>
        <taxon>Hydrogenophilales</taxon>
        <taxon>Hydrogenophilaceae</taxon>
        <taxon>Tepidiphilus</taxon>
    </lineage>
</organism>
<keyword evidence="3" id="KW-0378">Hydrolase</keyword>
<evidence type="ECO:0000313" key="3">
    <source>
        <dbReference type="EMBL" id="CUB08009.1"/>
    </source>
</evidence>
<accession>A0A0K6IY76</accession>
<evidence type="ECO:0000256" key="1">
    <source>
        <dbReference type="SAM" id="MobiDB-lite"/>
    </source>
</evidence>
<evidence type="ECO:0000313" key="4">
    <source>
        <dbReference type="Proteomes" id="UP000182108"/>
    </source>
</evidence>
<dbReference type="InterPro" id="IPR011119">
    <property type="entry name" value="Unchr_helicase_relaxase_TraI"/>
</dbReference>
<feature type="compositionally biased region" description="Basic and acidic residues" evidence="1">
    <location>
        <begin position="596"/>
        <end position="635"/>
    </location>
</feature>
<dbReference type="EMBL" id="CYHH01000017">
    <property type="protein sequence ID" value="CUB08009.1"/>
    <property type="molecule type" value="Genomic_DNA"/>
</dbReference>
<proteinExistence type="predicted"/>
<keyword evidence="3" id="KW-0067">ATP-binding</keyword>
<dbReference type="OrthoDB" id="6190309at2"/>
<dbReference type="AlphaFoldDB" id="A0A0K6IY76"/>
<feature type="region of interest" description="Disordered" evidence="1">
    <location>
        <begin position="592"/>
        <end position="689"/>
    </location>
</feature>
<keyword evidence="3" id="KW-0547">Nucleotide-binding</keyword>
<protein>
    <submittedName>
        <fullName evidence="3">Putative helicase</fullName>
    </submittedName>
</protein>
<reference evidence="4" key="1">
    <citation type="submission" date="2015-08" db="EMBL/GenBank/DDBJ databases">
        <authorList>
            <person name="Babu N.S."/>
            <person name="Beckwith C.J."/>
            <person name="Beseler K.G."/>
            <person name="Brison A."/>
            <person name="Carone J.V."/>
            <person name="Caskin T.P."/>
            <person name="Diamond M."/>
            <person name="Durham M.E."/>
            <person name="Foxe J.M."/>
            <person name="Go M."/>
            <person name="Henderson B.A."/>
            <person name="Jones I.B."/>
            <person name="McGettigan J.A."/>
            <person name="Micheletti S.J."/>
            <person name="Nasrallah M.E."/>
            <person name="Ortiz D."/>
            <person name="Piller C.R."/>
            <person name="Privatt S.R."/>
            <person name="Schneider S.L."/>
            <person name="Sharp S."/>
            <person name="Smith T.C."/>
            <person name="Stanton J.D."/>
            <person name="Ullery H.E."/>
            <person name="Wilson R.J."/>
            <person name="Serrano M.G."/>
            <person name="Buck G."/>
            <person name="Lee V."/>
            <person name="Wang Y."/>
            <person name="Carvalho R."/>
            <person name="Voegtly L."/>
            <person name="Shi R."/>
            <person name="Duckworth R."/>
            <person name="Johnson A."/>
            <person name="Loviza R."/>
            <person name="Walstead R."/>
            <person name="Shah Z."/>
            <person name="Kiflezghi M."/>
            <person name="Wade K."/>
            <person name="Ball S.L."/>
            <person name="Bradley K.W."/>
            <person name="Asai D.J."/>
            <person name="Bowman C.A."/>
            <person name="Russell D.A."/>
            <person name="Pope W.H."/>
            <person name="Jacobs-Sera D."/>
            <person name="Hendrix R.W."/>
            <person name="Hatfull G.F."/>
        </authorList>
    </citation>
    <scope>NUCLEOTIDE SEQUENCE [LARGE SCALE GENOMIC DNA]</scope>
    <source>
        <strain evidence="4">JCM 19170</strain>
    </source>
</reference>
<keyword evidence="4" id="KW-1185">Reference proteome</keyword>
<evidence type="ECO:0000259" key="2">
    <source>
        <dbReference type="Pfam" id="PF07514"/>
    </source>
</evidence>
<gene>
    <name evidence="3" type="ORF">Ga0061068_11711</name>
</gene>
<feature type="compositionally biased region" description="Low complexity" evidence="1">
    <location>
        <begin position="411"/>
        <end position="423"/>
    </location>
</feature>
<name>A0A0K6IY76_9PROT</name>
<sequence>MFSWLKRKPGQRDPRAKNIEPIYHWSSDEIPRYPPFMKGLPVVPPEKLVETQSALIERIADTAIAPPTQFERYYLPAIERFARFAHLLPASQSHHHRGAGGLLRHSIEVALWALQSADKVLLDAAKTPYQRREMEPRWQLAVFLAALCHDAGKPVTDLVVTNMDRTTLWKPIKEDLYDWARKNGIEAYFLDWREGRARQHTALSNLIADRIIGAEALEWIEEGGTELIVWLMESLTCNPSPTNLIYDLVVKADQTSVERDLKTLGVAMAGYDLGVPVERHLTDIMRRLIKEGVWLINEPGARLWNIGGNIYLIWPAAGEEIARQVREDGIPGIPRTPDGILDMLVERQIAFVRDGAAPGDRLWKIAPACLAEKIPGIKLSAIRLRDDAIVSSSPIPPVEGRLVEEDEDGAAAHAGNETSAPAEAAEHSTAESSDVAHREQPEILRNAKIEAADGPRSAGPAAARSVSKPMLASPKPDAGDQKAKNEIRLDGPVGETLKALAQDLKSGDKQWGIDALADADRNVLLRWPDAFSGYGLTAKRILDELGSREWLWIDQMAPLKKVVEAQFRDGIAKAIRLTPEISQTLIREAGAAMDGGRIESEVKNSPSQEDKEKSAEPERSQVRAKPAKQDSKPKLEAVSLGENAGEAGYGEAKTDVKTQEQPGKPPALDAEGTDGDRDAGSASQSPGLPSVDDVIAAIEELPATVQPDGYLLIGKQDVLAACKRRGLRITHRRLMELASKNPDRLSVDGLTVRFRR</sequence>
<dbReference type="Proteomes" id="UP000182108">
    <property type="component" value="Unassembled WGS sequence"/>
</dbReference>
<feature type="region of interest" description="Disordered" evidence="1">
    <location>
        <begin position="408"/>
        <end position="482"/>
    </location>
</feature>
<dbReference type="Pfam" id="PF07514">
    <property type="entry name" value="TraI_2"/>
    <property type="match status" value="1"/>
</dbReference>
<feature type="domain" description="Uncharacterised" evidence="2">
    <location>
        <begin position="45"/>
        <end position="350"/>
    </location>
</feature>